<protein>
    <recommendedName>
        <fullName evidence="7">NACHT domain-containing protein</fullName>
    </recommendedName>
</protein>
<accession>A0A8H5G0W2</accession>
<gene>
    <name evidence="5" type="ORF">D9756_004282</name>
</gene>
<dbReference type="Gene3D" id="3.40.50.300">
    <property type="entry name" value="P-loop containing nucleotide triphosphate hydrolases"/>
    <property type="match status" value="1"/>
</dbReference>
<feature type="domain" description="Cullin N-terminal" evidence="3">
    <location>
        <begin position="639"/>
        <end position="842"/>
    </location>
</feature>
<evidence type="ECO:0000313" key="6">
    <source>
        <dbReference type="Proteomes" id="UP000559027"/>
    </source>
</evidence>
<keyword evidence="6" id="KW-1185">Reference proteome</keyword>
<dbReference type="GO" id="GO:0031625">
    <property type="term" value="F:ubiquitin protein ligase binding"/>
    <property type="evidence" value="ECO:0007669"/>
    <property type="project" value="InterPro"/>
</dbReference>
<proteinExistence type="inferred from homology"/>
<reference evidence="5 6" key="1">
    <citation type="journal article" date="2020" name="ISME J.">
        <title>Uncovering the hidden diversity of litter-decomposition mechanisms in mushroom-forming fungi.</title>
        <authorList>
            <person name="Floudas D."/>
            <person name="Bentzer J."/>
            <person name="Ahren D."/>
            <person name="Johansson T."/>
            <person name="Persson P."/>
            <person name="Tunlid A."/>
        </authorList>
    </citation>
    <scope>NUCLEOTIDE SEQUENCE [LARGE SCALE GENOMIC DNA]</scope>
    <source>
        <strain evidence="5 6">CBS 146.42</strain>
    </source>
</reference>
<dbReference type="PANTHER" id="PTHR11932">
    <property type="entry name" value="CULLIN"/>
    <property type="match status" value="1"/>
</dbReference>
<dbReference type="InterPro" id="IPR016159">
    <property type="entry name" value="Cullin_repeat-like_dom_sf"/>
</dbReference>
<dbReference type="InterPro" id="IPR056884">
    <property type="entry name" value="NPHP3-like_N"/>
</dbReference>
<name>A0A8H5G0W2_9AGAR</name>
<dbReference type="InterPro" id="IPR027417">
    <property type="entry name" value="P-loop_NTPase"/>
</dbReference>
<dbReference type="GO" id="GO:0006511">
    <property type="term" value="P:ubiquitin-dependent protein catabolic process"/>
    <property type="evidence" value="ECO:0007669"/>
    <property type="project" value="InterPro"/>
</dbReference>
<dbReference type="SUPFAM" id="SSF74788">
    <property type="entry name" value="Cullin repeat-like"/>
    <property type="match status" value="1"/>
</dbReference>
<dbReference type="Proteomes" id="UP000559027">
    <property type="component" value="Unassembled WGS sequence"/>
</dbReference>
<dbReference type="Pfam" id="PF00888">
    <property type="entry name" value="Cullin"/>
    <property type="match status" value="1"/>
</dbReference>
<dbReference type="EMBL" id="JAACJO010000007">
    <property type="protein sequence ID" value="KAF5356128.1"/>
    <property type="molecule type" value="Genomic_DNA"/>
</dbReference>
<dbReference type="InterPro" id="IPR045093">
    <property type="entry name" value="Cullin"/>
</dbReference>
<evidence type="ECO:0000259" key="3">
    <source>
        <dbReference type="Pfam" id="PF00888"/>
    </source>
</evidence>
<dbReference type="AlphaFoldDB" id="A0A8H5G0W2"/>
<comment type="caution">
    <text evidence="5">The sequence shown here is derived from an EMBL/GenBank/DDBJ whole genome shotgun (WGS) entry which is preliminary data.</text>
</comment>
<sequence length="1046" mass="120072">MFHGAHDLVIRDSTFISTDKDVMWRLERHVSDRAAYNSYFRESAASCFPGTRTQYIDDITCWAKAIGQEPQHRLLWMNGPAGIGKTAIAQSCAEKVARLGVLGASFFFSKDNGVVDSSQFVTTIANQLRIKDKQYEAILEQKLRANPALPTQRTKDQLYGLIVEPFLELEKLDIHVHQRAIIIDGLDECNGDAKQSQIVDLVVQSVQAYGERVLLLWAFFSRPSQHLIEAFSSNSTSHICWQIKLSVSLDANSEIKHYLSGTLQKMQQSGTASSQWLSDDDLDKLVKIAAGLFIYAATIARFILDPDSLSPQRQLRTVLAFHSTQRLQIGDLHPMVELDTFYHVIMSGVPPSILSIVQCILLLHHELPRDFDSPRKYPHGRFWPFHTAYTTVPVRLLANLVELSLEELDRALSKLHSVLAIKQADEWDSQNIWGSSTIYFYHASFMEFLLDERRSKTFCILDQRHWHTLALTNVRLLNAMHKMDDIPRDQKVQALNELLSARPDSTCSTSRLLGFRNELYTYLHWNLLEWYGRAGLEPSGILVTEFNRTNFAKFRKLGVAQIEPDLLSRFPADISPRVKTISFSPGPKGDTQEVTLENYPTDIFSNIDQTWDYIRSGLDVLMSKTSVLAGHSRRTVARSASGLLKMKRAPGPEYMRSQLKDYFTSHIQELVKAKELEFRALSGLELLQHYVDEWKDYKDRIKEVHHLIFAALPLGSQEVHRDLILNITLVALALWEMGFLEVIQGNDLRLTEVVVSLLTQQRAGNLIDRGSPQAFLDCLTILDLSKHGIYQKHFTQAFIQATADFYAAEAAAFPTQCTLQSYLDHVKDRVEEEEAHIMPYLFAAEEVKRDFYTSLSSDTPHSRPRYEPPRGHLPLTKRVTTHFMENEPRQSHSIVPERYDIVLSTSSSTLLNKRRDWIYREFQKLLDNSDKEVQLQHLYSTLSRLEDWSPGQHLPGNSLWHRAPIKLGRRLHEVFREHVKKRLLAAATSYLDRNADDTHSLTTPLEIFRLSKEMGQKVFQKDFQSWVMYEMLFEIVQEHPNLKQVL</sequence>
<evidence type="ECO:0000256" key="1">
    <source>
        <dbReference type="ARBA" id="ARBA00006019"/>
    </source>
</evidence>
<evidence type="ECO:0008006" key="7">
    <source>
        <dbReference type="Google" id="ProtNLM"/>
    </source>
</evidence>
<dbReference type="InterPro" id="IPR001373">
    <property type="entry name" value="Cullin_N"/>
</dbReference>
<dbReference type="OrthoDB" id="3038309at2759"/>
<keyword evidence="2" id="KW-0677">Repeat</keyword>
<evidence type="ECO:0000259" key="4">
    <source>
        <dbReference type="Pfam" id="PF24883"/>
    </source>
</evidence>
<dbReference type="SUPFAM" id="SSF52540">
    <property type="entry name" value="P-loop containing nucleoside triphosphate hydrolases"/>
    <property type="match status" value="1"/>
</dbReference>
<evidence type="ECO:0000256" key="2">
    <source>
        <dbReference type="ARBA" id="ARBA00022737"/>
    </source>
</evidence>
<evidence type="ECO:0000313" key="5">
    <source>
        <dbReference type="EMBL" id="KAF5356128.1"/>
    </source>
</evidence>
<organism evidence="5 6">
    <name type="scientific">Leucocoprinus leucothites</name>
    <dbReference type="NCBI Taxonomy" id="201217"/>
    <lineage>
        <taxon>Eukaryota</taxon>
        <taxon>Fungi</taxon>
        <taxon>Dikarya</taxon>
        <taxon>Basidiomycota</taxon>
        <taxon>Agaricomycotina</taxon>
        <taxon>Agaricomycetes</taxon>
        <taxon>Agaricomycetidae</taxon>
        <taxon>Agaricales</taxon>
        <taxon>Agaricineae</taxon>
        <taxon>Agaricaceae</taxon>
        <taxon>Leucocoprinus</taxon>
    </lineage>
</organism>
<feature type="domain" description="Nephrocystin 3-like N-terminal" evidence="4">
    <location>
        <begin position="68"/>
        <end position="209"/>
    </location>
</feature>
<dbReference type="Gene3D" id="1.20.1310.10">
    <property type="entry name" value="Cullin Repeats"/>
    <property type="match status" value="2"/>
</dbReference>
<comment type="similarity">
    <text evidence="1">Belongs to the cullin family.</text>
</comment>
<dbReference type="Pfam" id="PF24883">
    <property type="entry name" value="NPHP3_N"/>
    <property type="match status" value="1"/>
</dbReference>